<dbReference type="PATRIC" id="fig|111780.3.peg.3907"/>
<feature type="compositionally biased region" description="Basic and acidic residues" evidence="1">
    <location>
        <begin position="519"/>
        <end position="532"/>
    </location>
</feature>
<evidence type="ECO:0000313" key="5">
    <source>
        <dbReference type="Proteomes" id="UP000010473"/>
    </source>
</evidence>
<evidence type="ECO:0000256" key="2">
    <source>
        <dbReference type="SAM" id="Phobius"/>
    </source>
</evidence>
<feature type="region of interest" description="Disordered" evidence="1">
    <location>
        <begin position="495"/>
        <end position="542"/>
    </location>
</feature>
<sequence length="752" mass="84872">MRIPLDYYRILGVPIKATAEQINQAYQDRLMQMPLRQYSDRAIASRQALIERAYQILSVDQQRAEYDLKFLESSYPSTPPDLEDLSLDEAEQEATLRDETHHVYEEVASTPTIEIASEHIMGALLILQDLGEYEQVLQLGEVYLNEISSIASTKNYTESDNLPLKEDLLLTLALAYVELSREQWQKGEYENAALSGKMGLDLLAEENIFPSVREEIETDLCKLRPYRILELLARTQTNSVERATGFQLLQEMLRERGGIEGNGRDRSGLKCDQFLCFIQQLRNYLTAAEQQELFEEEAKRPSAVAAYITIYALMARGFADKEPALIYRAQQFIQSLIISHDVYWEQAVCALLLGQVQIANEALLKSKEKEKIDLVKQHAHNAADLLPGLCSYGEQWLQKEVLSQFSELASRGVTLREYFADPQVQVYLEQLPTMSAEVTDSIPETNSIGDRTKRQGFLGLGKKSTASTTVNYQESGINDNLVSINTKTSNTSVATLEPHGKSQVASLKPKVANGAKSPPKPDYRGKKSDHSGRRLPKSPPRSVKKLNRRAFLPILKGGILIIGLVFGVGSLGFLLTKILLSPSVKQASNVETEYLAISLNKSLLELPSVAQQPPKPKPEPEKGLTNTVAQQVVQQWLNSKSAAFGKEHKIDQLNSILIDPLLSQWRDRATIYQKDNFYRTYQHTVKIQSVKFDPKNPNQGSIEAEVREIAQHYQNQQIDPSQSYDDSLLVRYELVRQAEKWLIKNIDVLKTL</sequence>
<name>K9XYQ6_STAC7</name>
<dbReference type="AlphaFoldDB" id="K9XYQ6"/>
<dbReference type="InterPro" id="IPR025344">
    <property type="entry name" value="CDP1-like_IMS"/>
</dbReference>
<feature type="transmembrane region" description="Helical" evidence="2">
    <location>
        <begin position="550"/>
        <end position="575"/>
    </location>
</feature>
<keyword evidence="2" id="KW-0472">Membrane</keyword>
<dbReference type="Pfam" id="PF23468">
    <property type="entry name" value="ARC6"/>
    <property type="match status" value="1"/>
</dbReference>
<evidence type="ECO:0000256" key="1">
    <source>
        <dbReference type="SAM" id="MobiDB-lite"/>
    </source>
</evidence>
<proteinExistence type="predicted"/>
<dbReference type="PANTHER" id="PTHR33925">
    <property type="entry name" value="PLASTID DIVISION PROTEIN CDP1, CHLOROPLASTIC-RELATED"/>
    <property type="match status" value="1"/>
</dbReference>
<dbReference type="Pfam" id="PF25515">
    <property type="entry name" value="Arm_PDR"/>
    <property type="match status" value="1"/>
</dbReference>
<dbReference type="PANTHER" id="PTHR33925:SF1">
    <property type="entry name" value="PROTEIN ACCUMULATION AND REPLICATION OF CHLOROPLASTS 6, CHLOROPLASTIC"/>
    <property type="match status" value="1"/>
</dbReference>
<dbReference type="RefSeq" id="WP_015194922.1">
    <property type="nucleotide sequence ID" value="NC_019748.1"/>
</dbReference>
<dbReference type="InterPro" id="IPR058032">
    <property type="entry name" value="CDP1-like_a_solenoid_1"/>
</dbReference>
<dbReference type="SUPFAM" id="SSF46565">
    <property type="entry name" value="Chaperone J-domain"/>
    <property type="match status" value="1"/>
</dbReference>
<gene>
    <name evidence="4" type="ordered locus">Sta7437_3769</name>
</gene>
<dbReference type="Gene3D" id="1.10.287.110">
    <property type="entry name" value="DnaJ domain"/>
    <property type="match status" value="1"/>
</dbReference>
<dbReference type="OrthoDB" id="415891at2"/>
<dbReference type="InterPro" id="IPR001623">
    <property type="entry name" value="DnaJ_domain"/>
</dbReference>
<dbReference type="CDD" id="cd06257">
    <property type="entry name" value="DnaJ"/>
    <property type="match status" value="1"/>
</dbReference>
<dbReference type="InterPro" id="IPR044685">
    <property type="entry name" value="CPD1-like"/>
</dbReference>
<dbReference type="STRING" id="111780.Sta7437_3769"/>
<dbReference type="Pfam" id="PF00226">
    <property type="entry name" value="DnaJ"/>
    <property type="match status" value="1"/>
</dbReference>
<dbReference type="EMBL" id="CP003653">
    <property type="protein sequence ID" value="AFZ37261.1"/>
    <property type="molecule type" value="Genomic_DNA"/>
</dbReference>
<dbReference type="Pfam" id="PF13355">
    <property type="entry name" value="ARC6-like_IMS"/>
    <property type="match status" value="1"/>
</dbReference>
<accession>K9XYQ6</accession>
<feature type="domain" description="J" evidence="3">
    <location>
        <begin position="6"/>
        <end position="70"/>
    </location>
</feature>
<keyword evidence="5" id="KW-1185">Reference proteome</keyword>
<dbReference type="KEGG" id="scs:Sta7437_3769"/>
<evidence type="ECO:0000313" key="4">
    <source>
        <dbReference type="EMBL" id="AFZ37261.1"/>
    </source>
</evidence>
<dbReference type="PROSITE" id="PS50076">
    <property type="entry name" value="DNAJ_2"/>
    <property type="match status" value="1"/>
</dbReference>
<keyword evidence="2" id="KW-0812">Transmembrane</keyword>
<keyword evidence="4" id="KW-0346">Stress response</keyword>
<reference evidence="5" key="1">
    <citation type="journal article" date="2013" name="Proc. Natl. Acad. Sci. U.S.A.">
        <title>Improving the coverage of the cyanobacterial phylum using diversity-driven genome sequencing.</title>
        <authorList>
            <person name="Shih P.M."/>
            <person name="Wu D."/>
            <person name="Latifi A."/>
            <person name="Axen S.D."/>
            <person name="Fewer D.P."/>
            <person name="Talla E."/>
            <person name="Calteau A."/>
            <person name="Cai F."/>
            <person name="Tandeau de Marsac N."/>
            <person name="Rippka R."/>
            <person name="Herdman M."/>
            <person name="Sivonen K."/>
            <person name="Coursin T."/>
            <person name="Laurent T."/>
            <person name="Goodwin L."/>
            <person name="Nolan M."/>
            <person name="Davenport K.W."/>
            <person name="Han C.S."/>
            <person name="Rubin E.M."/>
            <person name="Eisen J.A."/>
            <person name="Woyke T."/>
            <person name="Gugger M."/>
            <person name="Kerfeld C.A."/>
        </authorList>
    </citation>
    <scope>NUCLEOTIDE SEQUENCE [LARGE SCALE GENOMIC DNA]</scope>
    <source>
        <strain evidence="5">ATCC 29371 / PCC 7437</strain>
    </source>
</reference>
<keyword evidence="2" id="KW-1133">Transmembrane helix</keyword>
<protein>
    <submittedName>
        <fullName evidence="4">Heat shock protein DnaJ domain protein</fullName>
    </submittedName>
</protein>
<dbReference type="HOGENOM" id="CLU_364022_0_0_3"/>
<dbReference type="InterPro" id="IPR057137">
    <property type="entry name" value="CDP1-like_a_solenoid_2"/>
</dbReference>
<evidence type="ECO:0000259" key="3">
    <source>
        <dbReference type="PROSITE" id="PS50076"/>
    </source>
</evidence>
<organism evidence="4 5">
    <name type="scientific">Stanieria cyanosphaera (strain ATCC 29371 / PCC 7437)</name>
    <dbReference type="NCBI Taxonomy" id="111780"/>
    <lineage>
        <taxon>Bacteria</taxon>
        <taxon>Bacillati</taxon>
        <taxon>Cyanobacteriota</taxon>
        <taxon>Cyanophyceae</taxon>
        <taxon>Pleurocapsales</taxon>
        <taxon>Dermocarpellaceae</taxon>
        <taxon>Stanieria</taxon>
    </lineage>
</organism>
<dbReference type="InterPro" id="IPR036869">
    <property type="entry name" value="J_dom_sf"/>
</dbReference>
<dbReference type="Proteomes" id="UP000010473">
    <property type="component" value="Chromosome"/>
</dbReference>
<dbReference type="eggNOG" id="COG0484">
    <property type="taxonomic scope" value="Bacteria"/>
</dbReference>